<dbReference type="SMART" id="SM00388">
    <property type="entry name" value="HisKA"/>
    <property type="match status" value="1"/>
</dbReference>
<dbReference type="PROSITE" id="PS50109">
    <property type="entry name" value="HIS_KIN"/>
    <property type="match status" value="1"/>
</dbReference>
<dbReference type="Pfam" id="PF02518">
    <property type="entry name" value="HATPase_c"/>
    <property type="match status" value="1"/>
</dbReference>
<keyword evidence="4" id="KW-0808">Transferase</keyword>
<dbReference type="PANTHER" id="PTHR43711:SF26">
    <property type="entry name" value="SENSOR HISTIDINE KINASE RCSC"/>
    <property type="match status" value="1"/>
</dbReference>
<dbReference type="InterPro" id="IPR050736">
    <property type="entry name" value="Sensor_HK_Regulatory"/>
</dbReference>
<protein>
    <recommendedName>
        <fullName evidence="2">histidine kinase</fullName>
        <ecNumber evidence="2">2.7.13.3</ecNumber>
    </recommendedName>
</protein>
<dbReference type="SUPFAM" id="SSF47384">
    <property type="entry name" value="Homodimeric domain of signal transducing histidine kinase"/>
    <property type="match status" value="1"/>
</dbReference>
<keyword evidence="5 11" id="KW-0418">Kinase</keyword>
<dbReference type="InterPro" id="IPR003594">
    <property type="entry name" value="HATPase_dom"/>
</dbReference>
<dbReference type="PRINTS" id="PR00344">
    <property type="entry name" value="BCTRLSENSOR"/>
</dbReference>
<dbReference type="Proteomes" id="UP000197153">
    <property type="component" value="Chromosome 1"/>
</dbReference>
<evidence type="ECO:0000256" key="8">
    <source>
        <dbReference type="SAM" id="Coils"/>
    </source>
</evidence>
<evidence type="ECO:0000256" key="1">
    <source>
        <dbReference type="ARBA" id="ARBA00000085"/>
    </source>
</evidence>
<dbReference type="GO" id="GO:0000155">
    <property type="term" value="F:phosphorelay sensor kinase activity"/>
    <property type="evidence" value="ECO:0007669"/>
    <property type="project" value="InterPro"/>
</dbReference>
<dbReference type="KEGG" id="nao:Y958_02750"/>
<reference evidence="11 12" key="1">
    <citation type="submission" date="2017-06" db="EMBL/GenBank/DDBJ databases">
        <title>Complete genome sequence of Nitrospirillum amazonense strain CBAmC, an endophytic nitrogen-fixing and plant growth-promoting bacterium, isolated from sugarcane.</title>
        <authorList>
            <person name="Schwab S."/>
            <person name="dos Santos Teixeira K.R."/>
            <person name="Simoes Araujo J.L."/>
            <person name="Soares Vidal M."/>
            <person name="Borges de Freitas H.R."/>
            <person name="Rivello Crivelaro A.L."/>
            <person name="Bueno de Camargo Nunes A."/>
            <person name="dos Santos C.M."/>
            <person name="Palmeira da Silva Rosa D."/>
            <person name="da Silva Padilha D."/>
            <person name="da Silva E."/>
            <person name="Araujo Terra L."/>
            <person name="Soares Mendes V."/>
            <person name="Farinelli L."/>
            <person name="Magalhaes Cruz L."/>
            <person name="Baldani J.I."/>
        </authorList>
    </citation>
    <scope>NUCLEOTIDE SEQUENCE [LARGE SCALE GENOMIC DNA]</scope>
    <source>
        <strain evidence="11 12">CBAmC</strain>
    </source>
</reference>
<dbReference type="EC" id="2.7.13.3" evidence="2"/>
<comment type="catalytic activity">
    <reaction evidence="1">
        <text>ATP + protein L-histidine = ADP + protein N-phospho-L-histidine.</text>
        <dbReference type="EC" id="2.7.13.3"/>
    </reaction>
</comment>
<evidence type="ECO:0000313" key="12">
    <source>
        <dbReference type="Proteomes" id="UP000197153"/>
    </source>
</evidence>
<evidence type="ECO:0000256" key="7">
    <source>
        <dbReference type="PROSITE-ProRule" id="PRU00169"/>
    </source>
</evidence>
<accession>A0A248JMJ8</accession>
<keyword evidence="12" id="KW-1185">Reference proteome</keyword>
<dbReference type="EMBL" id="CP022110">
    <property type="protein sequence ID" value="ASG19869.1"/>
    <property type="molecule type" value="Genomic_DNA"/>
</dbReference>
<keyword evidence="3" id="KW-0597">Phosphoprotein</keyword>
<dbReference type="Gene3D" id="1.10.287.130">
    <property type="match status" value="1"/>
</dbReference>
<dbReference type="SUPFAM" id="SSF52172">
    <property type="entry name" value="CheY-like"/>
    <property type="match status" value="1"/>
</dbReference>
<dbReference type="Gene3D" id="3.30.565.10">
    <property type="entry name" value="Histidine kinase-like ATPase, C-terminal domain"/>
    <property type="match status" value="1"/>
</dbReference>
<feature type="domain" description="Histidine kinase" evidence="9">
    <location>
        <begin position="202"/>
        <end position="424"/>
    </location>
</feature>
<dbReference type="InterPro" id="IPR011006">
    <property type="entry name" value="CheY-like_superfamily"/>
</dbReference>
<keyword evidence="8" id="KW-0175">Coiled coil</keyword>
<dbReference type="Gene3D" id="3.40.50.2300">
    <property type="match status" value="1"/>
</dbReference>
<evidence type="ECO:0000256" key="4">
    <source>
        <dbReference type="ARBA" id="ARBA00022679"/>
    </source>
</evidence>
<dbReference type="RefSeq" id="WP_088870816.1">
    <property type="nucleotide sequence ID" value="NZ_CP022110.1"/>
</dbReference>
<sequence>MPELFKTPANLLAQDQRNATVLLVDGNQGLLISLVDLLRQGGFRFVHCRQDLRDLSQYCRDLSPDVLVLNQPGDSPAAVNALMAALGPLAQMPAGERPILLLRTGVLDAGAREEARRRGVSDFIAHNCDPMEVVTRVAGAAHLQFLSRQVAQQQRQVDIQVKDRTARLLESLETMQERERTLLAALEQTRTEIRQKAEFLAHATHELRTPLNAILGFADLLRREFHGPLGDARYLEYAEDVHAAASHMAAVVDDTLDLSRAESGQVTLDIRDIDIGRAVHDSARMLRTLAADCGVDLTVKVPEQPLRLRTDPEKVRQIILNLGSNALKFTPRGGRVTVEVQADDKGGALILIVRDTGVGMAPHELPIALKPFGQVRGAQQPGVRGTGLGLPLTKRFVEMLGGSLDIASVPGRGTVVTVRLPAPENDTGSARATA</sequence>
<dbReference type="SMART" id="SM00387">
    <property type="entry name" value="HATPase_c"/>
    <property type="match status" value="1"/>
</dbReference>
<feature type="coiled-coil region" evidence="8">
    <location>
        <begin position="169"/>
        <end position="203"/>
    </location>
</feature>
<proteinExistence type="predicted"/>
<evidence type="ECO:0000259" key="9">
    <source>
        <dbReference type="PROSITE" id="PS50109"/>
    </source>
</evidence>
<dbReference type="InterPro" id="IPR005467">
    <property type="entry name" value="His_kinase_dom"/>
</dbReference>
<dbReference type="PANTHER" id="PTHR43711">
    <property type="entry name" value="TWO-COMPONENT HISTIDINE KINASE"/>
    <property type="match status" value="1"/>
</dbReference>
<evidence type="ECO:0000256" key="5">
    <source>
        <dbReference type="ARBA" id="ARBA00022777"/>
    </source>
</evidence>
<dbReference type="InterPro" id="IPR036097">
    <property type="entry name" value="HisK_dim/P_sf"/>
</dbReference>
<evidence type="ECO:0000256" key="3">
    <source>
        <dbReference type="ARBA" id="ARBA00022553"/>
    </source>
</evidence>
<dbReference type="SUPFAM" id="SSF55874">
    <property type="entry name" value="ATPase domain of HSP90 chaperone/DNA topoisomerase II/histidine kinase"/>
    <property type="match status" value="1"/>
</dbReference>
<feature type="domain" description="Response regulatory" evidence="10">
    <location>
        <begin position="20"/>
        <end position="141"/>
    </location>
</feature>
<evidence type="ECO:0000256" key="2">
    <source>
        <dbReference type="ARBA" id="ARBA00012438"/>
    </source>
</evidence>
<dbReference type="InterPro" id="IPR004358">
    <property type="entry name" value="Sig_transdc_His_kin-like_C"/>
</dbReference>
<name>A0A248JMJ8_9PROT</name>
<dbReference type="AlphaFoldDB" id="A0A248JMJ8"/>
<dbReference type="PROSITE" id="PS50110">
    <property type="entry name" value="RESPONSE_REGULATORY"/>
    <property type="match status" value="1"/>
</dbReference>
<keyword evidence="6" id="KW-0902">Two-component regulatory system</keyword>
<dbReference type="InterPro" id="IPR003661">
    <property type="entry name" value="HisK_dim/P_dom"/>
</dbReference>
<gene>
    <name evidence="11" type="ORF">Y958_02750</name>
</gene>
<evidence type="ECO:0000256" key="6">
    <source>
        <dbReference type="ARBA" id="ARBA00023012"/>
    </source>
</evidence>
<dbReference type="InterPro" id="IPR036890">
    <property type="entry name" value="HATPase_C_sf"/>
</dbReference>
<evidence type="ECO:0000313" key="11">
    <source>
        <dbReference type="EMBL" id="ASG19869.1"/>
    </source>
</evidence>
<dbReference type="CDD" id="cd00082">
    <property type="entry name" value="HisKA"/>
    <property type="match status" value="1"/>
</dbReference>
<comment type="caution">
    <text evidence="7">Lacks conserved residue(s) required for the propagation of feature annotation.</text>
</comment>
<dbReference type="Pfam" id="PF00512">
    <property type="entry name" value="HisKA"/>
    <property type="match status" value="1"/>
</dbReference>
<organism evidence="11 12">
    <name type="scientific">Nitrospirillum viridazoti CBAmc</name>
    <dbReference type="NCBI Taxonomy" id="1441467"/>
    <lineage>
        <taxon>Bacteria</taxon>
        <taxon>Pseudomonadati</taxon>
        <taxon>Pseudomonadota</taxon>
        <taxon>Alphaproteobacteria</taxon>
        <taxon>Rhodospirillales</taxon>
        <taxon>Azospirillaceae</taxon>
        <taxon>Nitrospirillum</taxon>
        <taxon>Nitrospirillum viridazoti</taxon>
    </lineage>
</organism>
<dbReference type="InterPro" id="IPR001789">
    <property type="entry name" value="Sig_transdc_resp-reg_receiver"/>
</dbReference>
<evidence type="ECO:0000259" key="10">
    <source>
        <dbReference type="PROSITE" id="PS50110"/>
    </source>
</evidence>